<reference evidence="3 4" key="1">
    <citation type="submission" date="2018-11" db="EMBL/GenBank/DDBJ databases">
        <title>Genome assembly of Steccherinum ochraceum LE-BIN_3174, the white-rot fungus of the Steccherinaceae family (The Residual Polyporoid clade, Polyporales, Basidiomycota).</title>
        <authorList>
            <person name="Fedorova T.V."/>
            <person name="Glazunova O.A."/>
            <person name="Landesman E.O."/>
            <person name="Moiseenko K.V."/>
            <person name="Psurtseva N.V."/>
            <person name="Savinova O.S."/>
            <person name="Shakhova N.V."/>
            <person name="Tyazhelova T.V."/>
            <person name="Vasina D.V."/>
        </authorList>
    </citation>
    <scope>NUCLEOTIDE SEQUENCE [LARGE SCALE GENOMIC DNA]</scope>
    <source>
        <strain evidence="3 4">LE-BIN_3174</strain>
    </source>
</reference>
<gene>
    <name evidence="3" type="ORF">EIP91_004411</name>
</gene>
<sequence>MSPNSQYSTPDPEWAAIVSVAPAREVPKDPEVVRAAIRDLFIEPGKKNLEPQLPDASTYSVADYTVPHDDGATSRIRVITPAPKGRDSVACIAWIYGGGFIGGNIEYDDYRMRIISGRFHVAAVLLEYRLAPEHPFPTSAYDGLKWMAENAPTLGMDLAKGFILGGTSAGGNIAASLAHRVQQDALFEGKRLTGSILTVPTLLHPLGYPEEFRDDLQSINMPEGRQWTIVNGPMIKEMFVETLQAPPTDPEASPLLYPNRAVLPPTYLQIAGLDPLRDEGILYERLIREAGVKTRISIYPGVPHGFHLPAPQLIASKKLEEDLREGVAWLLGLHAHVQ</sequence>
<dbReference type="InterPro" id="IPR013094">
    <property type="entry name" value="AB_hydrolase_3"/>
</dbReference>
<name>A0A4R0RN61_9APHY</name>
<evidence type="ECO:0000256" key="1">
    <source>
        <dbReference type="ARBA" id="ARBA00022801"/>
    </source>
</evidence>
<dbReference type="Pfam" id="PF07859">
    <property type="entry name" value="Abhydrolase_3"/>
    <property type="match status" value="1"/>
</dbReference>
<evidence type="ECO:0000259" key="2">
    <source>
        <dbReference type="Pfam" id="PF07859"/>
    </source>
</evidence>
<dbReference type="Proteomes" id="UP000292702">
    <property type="component" value="Unassembled WGS sequence"/>
</dbReference>
<proteinExistence type="predicted"/>
<keyword evidence="1" id="KW-0378">Hydrolase</keyword>
<dbReference type="STRING" id="92696.A0A4R0RN61"/>
<dbReference type="InterPro" id="IPR029058">
    <property type="entry name" value="AB_hydrolase_fold"/>
</dbReference>
<accession>A0A4R0RN61</accession>
<dbReference type="InterPro" id="IPR050300">
    <property type="entry name" value="GDXG_lipolytic_enzyme"/>
</dbReference>
<keyword evidence="4" id="KW-1185">Reference proteome</keyword>
<comment type="caution">
    <text evidence="3">The sequence shown here is derived from an EMBL/GenBank/DDBJ whole genome shotgun (WGS) entry which is preliminary data.</text>
</comment>
<dbReference type="PANTHER" id="PTHR48081:SF8">
    <property type="entry name" value="ALPHA_BETA HYDROLASE FOLD-3 DOMAIN-CONTAINING PROTEIN-RELATED"/>
    <property type="match status" value="1"/>
</dbReference>
<dbReference type="SUPFAM" id="SSF53474">
    <property type="entry name" value="alpha/beta-Hydrolases"/>
    <property type="match status" value="1"/>
</dbReference>
<protein>
    <recommendedName>
        <fullName evidence="2">Alpha/beta hydrolase fold-3 domain-containing protein</fullName>
    </recommendedName>
</protein>
<evidence type="ECO:0000313" key="4">
    <source>
        <dbReference type="Proteomes" id="UP000292702"/>
    </source>
</evidence>
<organism evidence="3 4">
    <name type="scientific">Steccherinum ochraceum</name>
    <dbReference type="NCBI Taxonomy" id="92696"/>
    <lineage>
        <taxon>Eukaryota</taxon>
        <taxon>Fungi</taxon>
        <taxon>Dikarya</taxon>
        <taxon>Basidiomycota</taxon>
        <taxon>Agaricomycotina</taxon>
        <taxon>Agaricomycetes</taxon>
        <taxon>Polyporales</taxon>
        <taxon>Steccherinaceae</taxon>
        <taxon>Steccherinum</taxon>
    </lineage>
</organism>
<evidence type="ECO:0000313" key="3">
    <source>
        <dbReference type="EMBL" id="TCD70230.1"/>
    </source>
</evidence>
<dbReference type="EMBL" id="RWJN01000025">
    <property type="protein sequence ID" value="TCD70230.1"/>
    <property type="molecule type" value="Genomic_DNA"/>
</dbReference>
<feature type="domain" description="Alpha/beta hydrolase fold-3" evidence="2">
    <location>
        <begin position="94"/>
        <end position="307"/>
    </location>
</feature>
<dbReference type="AlphaFoldDB" id="A0A4R0RN61"/>
<dbReference type="OrthoDB" id="408631at2759"/>
<dbReference type="GO" id="GO:0016787">
    <property type="term" value="F:hydrolase activity"/>
    <property type="evidence" value="ECO:0007669"/>
    <property type="project" value="UniProtKB-KW"/>
</dbReference>
<dbReference type="Gene3D" id="3.40.50.1820">
    <property type="entry name" value="alpha/beta hydrolase"/>
    <property type="match status" value="1"/>
</dbReference>
<dbReference type="PANTHER" id="PTHR48081">
    <property type="entry name" value="AB HYDROLASE SUPERFAMILY PROTEIN C4A8.06C"/>
    <property type="match status" value="1"/>
</dbReference>